<feature type="compositionally biased region" description="Basic and acidic residues" evidence="1">
    <location>
        <begin position="372"/>
        <end position="391"/>
    </location>
</feature>
<accession>A0A1Y1ZXX4</accession>
<dbReference type="AlphaFoldDB" id="A0A1Y1ZXX4"/>
<keyword evidence="2" id="KW-0812">Transmembrane</keyword>
<name>A0A1Y1ZXX4_9PLEO</name>
<feature type="transmembrane region" description="Helical" evidence="2">
    <location>
        <begin position="174"/>
        <end position="197"/>
    </location>
</feature>
<keyword evidence="2" id="KW-1133">Transmembrane helix</keyword>
<dbReference type="Proteomes" id="UP000193144">
    <property type="component" value="Unassembled WGS sequence"/>
</dbReference>
<dbReference type="STRING" id="1231657.A0A1Y1ZXX4"/>
<feature type="domain" description="Rhodopsin" evidence="3">
    <location>
        <begin position="38"/>
        <end position="268"/>
    </location>
</feature>
<feature type="transmembrane region" description="Helical" evidence="2">
    <location>
        <begin position="209"/>
        <end position="229"/>
    </location>
</feature>
<dbReference type="PANTHER" id="PTHR39614">
    <property type="entry name" value="INTEGRAL MEMBRANE PROTEIN"/>
    <property type="match status" value="1"/>
</dbReference>
<feature type="compositionally biased region" description="Polar residues" evidence="1">
    <location>
        <begin position="331"/>
        <end position="343"/>
    </location>
</feature>
<sequence length="405" mass="44000">MSNEVIQPPYVIAPDDKRGLIVVMSGMSFSFVWTCFLIRIYLRLKTREWRSDDYFLTAATVFDTIQSALVIHMVNDGLGTLTGTLSDGDLQKIGRDEFASQILYIITLFLSKCAVIFLYLRLSPGKGHAIASWSTLSISGMWALLAIILISVPCDPYKFWTQGALKCTGVYTKWQAIGAIDIIIEVLIFAISIYLVAGLNMRFGSKAMVIGAFSARLPVIAAAGARLIYLSDTLASPNRSLDGSFYIVATQWQLGYAIMSSTITGLGPFLRPFTKSSAASYRRSSYSHHPSETQSQSGASSHQLDVLQARAVSVIHATGRSVGDTTPGDGASSSKTGNPQTANGGLHLRPDEFQRDTAVLGGGDAGMDEEDANSRMSDESRRMMIRKKTDFSVENGRAGDVSQAR</sequence>
<evidence type="ECO:0000313" key="5">
    <source>
        <dbReference type="Proteomes" id="UP000193144"/>
    </source>
</evidence>
<feature type="region of interest" description="Disordered" evidence="1">
    <location>
        <begin position="317"/>
        <end position="405"/>
    </location>
</feature>
<feature type="transmembrane region" description="Helical" evidence="2">
    <location>
        <begin position="20"/>
        <end position="42"/>
    </location>
</feature>
<evidence type="ECO:0000256" key="1">
    <source>
        <dbReference type="SAM" id="MobiDB-lite"/>
    </source>
</evidence>
<comment type="caution">
    <text evidence="4">The sequence shown here is derived from an EMBL/GenBank/DDBJ whole genome shotgun (WGS) entry which is preliminary data.</text>
</comment>
<feature type="transmembrane region" description="Helical" evidence="2">
    <location>
        <begin position="132"/>
        <end position="154"/>
    </location>
</feature>
<gene>
    <name evidence="4" type="ORF">BCR34DRAFT_598594</name>
</gene>
<proteinExistence type="predicted"/>
<evidence type="ECO:0000256" key="2">
    <source>
        <dbReference type="SAM" id="Phobius"/>
    </source>
</evidence>
<feature type="compositionally biased region" description="Polar residues" evidence="1">
    <location>
        <begin position="292"/>
        <end position="303"/>
    </location>
</feature>
<feature type="transmembrane region" description="Helical" evidence="2">
    <location>
        <begin position="249"/>
        <end position="270"/>
    </location>
</feature>
<evidence type="ECO:0000313" key="4">
    <source>
        <dbReference type="EMBL" id="ORY15109.1"/>
    </source>
</evidence>
<dbReference type="Pfam" id="PF20684">
    <property type="entry name" value="Fung_rhodopsin"/>
    <property type="match status" value="1"/>
</dbReference>
<organism evidence="4 5">
    <name type="scientific">Clohesyomyces aquaticus</name>
    <dbReference type="NCBI Taxonomy" id="1231657"/>
    <lineage>
        <taxon>Eukaryota</taxon>
        <taxon>Fungi</taxon>
        <taxon>Dikarya</taxon>
        <taxon>Ascomycota</taxon>
        <taxon>Pezizomycotina</taxon>
        <taxon>Dothideomycetes</taxon>
        <taxon>Pleosporomycetidae</taxon>
        <taxon>Pleosporales</taxon>
        <taxon>Lindgomycetaceae</taxon>
        <taxon>Clohesyomyces</taxon>
    </lineage>
</organism>
<protein>
    <recommendedName>
        <fullName evidence="3">Rhodopsin domain-containing protein</fullName>
    </recommendedName>
</protein>
<reference evidence="4 5" key="1">
    <citation type="submission" date="2016-07" db="EMBL/GenBank/DDBJ databases">
        <title>Pervasive Adenine N6-methylation of Active Genes in Fungi.</title>
        <authorList>
            <consortium name="DOE Joint Genome Institute"/>
            <person name="Mondo S.J."/>
            <person name="Dannebaum R.O."/>
            <person name="Kuo R.C."/>
            <person name="Labutti K."/>
            <person name="Haridas S."/>
            <person name="Kuo A."/>
            <person name="Salamov A."/>
            <person name="Ahrendt S.R."/>
            <person name="Lipzen A."/>
            <person name="Sullivan W."/>
            <person name="Andreopoulos W.B."/>
            <person name="Clum A."/>
            <person name="Lindquist E."/>
            <person name="Daum C."/>
            <person name="Ramamoorthy G.K."/>
            <person name="Gryganskyi A."/>
            <person name="Culley D."/>
            <person name="Magnuson J.K."/>
            <person name="James T.Y."/>
            <person name="O'Malley M.A."/>
            <person name="Stajich J.E."/>
            <person name="Spatafora J.W."/>
            <person name="Visel A."/>
            <person name="Grigoriev I.V."/>
        </authorList>
    </citation>
    <scope>NUCLEOTIDE SEQUENCE [LARGE SCALE GENOMIC DNA]</scope>
    <source>
        <strain evidence="4 5">CBS 115471</strain>
    </source>
</reference>
<feature type="transmembrane region" description="Helical" evidence="2">
    <location>
        <begin position="102"/>
        <end position="120"/>
    </location>
</feature>
<feature type="region of interest" description="Disordered" evidence="1">
    <location>
        <begin position="281"/>
        <end position="303"/>
    </location>
</feature>
<dbReference type="PANTHER" id="PTHR39614:SF2">
    <property type="entry name" value="INTEGRAL MEMBRANE PROTEIN"/>
    <property type="match status" value="1"/>
</dbReference>
<keyword evidence="5" id="KW-1185">Reference proteome</keyword>
<dbReference type="OrthoDB" id="3918601at2759"/>
<evidence type="ECO:0000259" key="3">
    <source>
        <dbReference type="Pfam" id="PF20684"/>
    </source>
</evidence>
<keyword evidence="2" id="KW-0472">Membrane</keyword>
<dbReference type="InterPro" id="IPR049326">
    <property type="entry name" value="Rhodopsin_dom_fungi"/>
</dbReference>
<dbReference type="EMBL" id="MCFA01000027">
    <property type="protein sequence ID" value="ORY15109.1"/>
    <property type="molecule type" value="Genomic_DNA"/>
</dbReference>